<feature type="transmembrane region" description="Helical" evidence="1">
    <location>
        <begin position="317"/>
        <end position="337"/>
    </location>
</feature>
<accession>A0AAI8ZPI2</accession>
<dbReference type="AlphaFoldDB" id="A0AAI8ZPI2"/>
<keyword evidence="1" id="KW-0812">Transmembrane</keyword>
<proteinExistence type="predicted"/>
<evidence type="ECO:0000313" key="2">
    <source>
        <dbReference type="EMBL" id="CFQ94191.1"/>
    </source>
</evidence>
<protein>
    <submittedName>
        <fullName evidence="2">Uncharacterized protein</fullName>
    </submittedName>
</protein>
<reference evidence="2 3" key="1">
    <citation type="submission" date="2015-03" db="EMBL/GenBank/DDBJ databases">
        <authorList>
            <consortium name="Pathogen Informatics"/>
            <person name="Murphy D."/>
        </authorList>
    </citation>
    <scope>NUCLEOTIDE SEQUENCE [LARGE SCALE GENOMIC DNA]</scope>
    <source>
        <strain evidence="2 3">3400/83</strain>
    </source>
</reference>
<feature type="transmembrane region" description="Helical" evidence="1">
    <location>
        <begin position="289"/>
        <end position="305"/>
    </location>
</feature>
<feature type="transmembrane region" description="Helical" evidence="1">
    <location>
        <begin position="378"/>
        <end position="399"/>
    </location>
</feature>
<feature type="transmembrane region" description="Helical" evidence="1">
    <location>
        <begin position="90"/>
        <end position="110"/>
    </location>
</feature>
<feature type="transmembrane region" description="Helical" evidence="1">
    <location>
        <begin position="141"/>
        <end position="162"/>
    </location>
</feature>
<keyword evidence="1" id="KW-0472">Membrane</keyword>
<gene>
    <name evidence="2" type="ORF">ERS008524_01242</name>
</gene>
<evidence type="ECO:0000256" key="1">
    <source>
        <dbReference type="SAM" id="Phobius"/>
    </source>
</evidence>
<name>A0AAI8ZPI2_YERFR</name>
<feature type="transmembrane region" description="Helical" evidence="1">
    <location>
        <begin position="65"/>
        <end position="83"/>
    </location>
</feature>
<sequence>MSHKITNLKKSFFGAMLCLLFAIVLFPYAKNGFWADDSLNSQTWGMVHRFDSSVWEFSYRVSRSWFVNSGRILFPWPAIYGFFYVLRDELAVRLADMALFIGHIGITVLLLRRVGISWRTVGLFVLILITLLQIRGAGDPLAAFAGFSQGLGILLMLSLLLLHKWHETQASGWLAASSLLAVLSMTCYEINVVYVPIALMAVLASKQRRVLRDVAIVVLPFAIFIAANIYVKSIALNPYPGSEFGHMSAVPETFLKQLFATLPGSYYALLGHLQYPLPELLRAASTSKLAWAVMILWSTMAIMVLRRQSTQQPALRMAVFAALMLLLVPPALISTSVRYQSELVWGTAHVPIYYQCFGLAFLAAAAVERLSTGKLAKLVTVSVPFIGIGVALSLTMNMYHSSRIDAAFREPRDSLVSALHHGLFDGVRDGDVVRIEGQPIFINGNLIYQVIGKNVSIPGEVAIAGWFESLPRHDAKLYRLFRDPASNNQWRVQEQ</sequence>
<dbReference type="Proteomes" id="UP000046784">
    <property type="component" value="Unassembled WGS sequence"/>
</dbReference>
<evidence type="ECO:0000313" key="3">
    <source>
        <dbReference type="Proteomes" id="UP000046784"/>
    </source>
</evidence>
<feature type="transmembrane region" description="Helical" evidence="1">
    <location>
        <begin position="343"/>
        <end position="366"/>
    </location>
</feature>
<feature type="transmembrane region" description="Helical" evidence="1">
    <location>
        <begin position="12"/>
        <end position="29"/>
    </location>
</feature>
<dbReference type="RefSeq" id="WP_057643295.1">
    <property type="nucleotide sequence ID" value="NZ_CABMMF010000005.1"/>
</dbReference>
<feature type="transmembrane region" description="Helical" evidence="1">
    <location>
        <begin position="174"/>
        <end position="203"/>
    </location>
</feature>
<dbReference type="EMBL" id="CGCB01000005">
    <property type="protein sequence ID" value="CFQ94191.1"/>
    <property type="molecule type" value="Genomic_DNA"/>
</dbReference>
<organism evidence="2 3">
    <name type="scientific">Yersinia frederiksenii</name>
    <dbReference type="NCBI Taxonomy" id="29484"/>
    <lineage>
        <taxon>Bacteria</taxon>
        <taxon>Pseudomonadati</taxon>
        <taxon>Pseudomonadota</taxon>
        <taxon>Gammaproteobacteria</taxon>
        <taxon>Enterobacterales</taxon>
        <taxon>Yersiniaceae</taxon>
        <taxon>Yersinia</taxon>
    </lineage>
</organism>
<feature type="transmembrane region" description="Helical" evidence="1">
    <location>
        <begin position="210"/>
        <end position="231"/>
    </location>
</feature>
<keyword evidence="1" id="KW-1133">Transmembrane helix</keyword>
<comment type="caution">
    <text evidence="2">The sequence shown here is derived from an EMBL/GenBank/DDBJ whole genome shotgun (WGS) entry which is preliminary data.</text>
</comment>
<feature type="transmembrane region" description="Helical" evidence="1">
    <location>
        <begin position="116"/>
        <end position="134"/>
    </location>
</feature>